<dbReference type="AlphaFoldDB" id="A0A7M1T1H4"/>
<feature type="transmembrane region" description="Helical" evidence="7">
    <location>
        <begin position="134"/>
        <end position="154"/>
    </location>
</feature>
<dbReference type="InterPro" id="IPR003593">
    <property type="entry name" value="AAA+_ATPase"/>
</dbReference>
<dbReference type="EMBL" id="CP063169">
    <property type="protein sequence ID" value="QOR72753.1"/>
    <property type="molecule type" value="Genomic_DNA"/>
</dbReference>
<dbReference type="GO" id="GO:0005524">
    <property type="term" value="F:ATP binding"/>
    <property type="evidence" value="ECO:0007669"/>
    <property type="project" value="UniProtKB-KW"/>
</dbReference>
<evidence type="ECO:0000256" key="1">
    <source>
        <dbReference type="ARBA" id="ARBA00004651"/>
    </source>
</evidence>
<evidence type="ECO:0000256" key="6">
    <source>
        <dbReference type="ARBA" id="ARBA00023136"/>
    </source>
</evidence>
<sequence length="548" mass="56631">MRAVRAILPLLNVSRRRALVAVAWGSLTLSAAVGLAAVSAWLIARASQMPHVLDLTVAVVTVRALGISRGLFRYLDRLASHDVALRGVAALRERLYRTLAGGRPEATLGLRRGDLLSRIGADADTLGDVVVRGLLPAAVAAVVSTGSVILVGAFSPAIGAVLALTLLIAGVLGPVLAARAARLAEVDGMVHRLDVSVATSTILDGATELRVQGGMPRARAALAEAESGLRGARDRAAVPAALAHGIGLLTSGIATVAALMIGIPAMTAGTLTPVELAVVVLTPMAAFEATAALPAAAVQLTRSASSARRILALLHAAGPARCPESSPRVRSERQNEATQDPKVIARGLACGWPGRTVVGGIDLQLEPGRAVVLLGPSGSGKTTTALTLAGLIDPIGGELEIRGGSTPTDVVTFTPEDAHLFSTTVLENLRVARGDVSAAEAHRMLERVGLNDLVAALPEGLNTLVSAETLSGGERRRLLLARALCSPAPLLILDEPTEHLDADTALTLQQDILTLGRERGVLLITHDERGIDAADEVLRLDASARLDR</sequence>
<evidence type="ECO:0000256" key="2">
    <source>
        <dbReference type="ARBA" id="ARBA00022692"/>
    </source>
</evidence>
<evidence type="ECO:0000259" key="8">
    <source>
        <dbReference type="PROSITE" id="PS50893"/>
    </source>
</evidence>
<dbReference type="InterPro" id="IPR039421">
    <property type="entry name" value="Type_1_exporter"/>
</dbReference>
<evidence type="ECO:0000313" key="11">
    <source>
        <dbReference type="Proteomes" id="UP000593758"/>
    </source>
</evidence>
<dbReference type="SUPFAM" id="SSF90123">
    <property type="entry name" value="ABC transporter transmembrane region"/>
    <property type="match status" value="1"/>
</dbReference>
<feature type="domain" description="ABC transporter" evidence="8">
    <location>
        <begin position="338"/>
        <end position="546"/>
    </location>
</feature>
<dbReference type="GO" id="GO:0045454">
    <property type="term" value="P:cell redox homeostasis"/>
    <property type="evidence" value="ECO:0007669"/>
    <property type="project" value="InterPro"/>
</dbReference>
<protein>
    <submittedName>
        <fullName evidence="10">Thiol reductant ABC exporter subunit CydC</fullName>
    </submittedName>
</protein>
<keyword evidence="6 7" id="KW-0472">Membrane</keyword>
<keyword evidence="3" id="KW-0547">Nucleotide-binding</keyword>
<dbReference type="GO" id="GO:0140359">
    <property type="term" value="F:ABC-type transporter activity"/>
    <property type="evidence" value="ECO:0007669"/>
    <property type="project" value="InterPro"/>
</dbReference>
<dbReference type="GO" id="GO:0005886">
    <property type="term" value="C:plasma membrane"/>
    <property type="evidence" value="ECO:0007669"/>
    <property type="project" value="UniProtKB-SubCell"/>
</dbReference>
<dbReference type="InterPro" id="IPR027417">
    <property type="entry name" value="P-loop_NTPase"/>
</dbReference>
<proteinExistence type="predicted"/>
<dbReference type="SUPFAM" id="SSF52540">
    <property type="entry name" value="P-loop containing nucleoside triphosphate hydrolases"/>
    <property type="match status" value="1"/>
</dbReference>
<dbReference type="Proteomes" id="UP000593758">
    <property type="component" value="Chromosome"/>
</dbReference>
<feature type="transmembrane region" description="Helical" evidence="7">
    <location>
        <begin position="160"/>
        <end position="181"/>
    </location>
</feature>
<dbReference type="PROSITE" id="PS50929">
    <property type="entry name" value="ABC_TM1F"/>
    <property type="match status" value="1"/>
</dbReference>
<keyword evidence="4" id="KW-0067">ATP-binding</keyword>
<dbReference type="Gene3D" id="1.20.1560.10">
    <property type="entry name" value="ABC transporter type 1, transmembrane domain"/>
    <property type="match status" value="1"/>
</dbReference>
<dbReference type="InterPro" id="IPR014223">
    <property type="entry name" value="ABC_CydC/D"/>
</dbReference>
<dbReference type="Gene3D" id="3.40.50.300">
    <property type="entry name" value="P-loop containing nucleotide triphosphate hydrolases"/>
    <property type="match status" value="1"/>
</dbReference>
<dbReference type="Pfam" id="PF00005">
    <property type="entry name" value="ABC_tran"/>
    <property type="match status" value="1"/>
</dbReference>
<evidence type="ECO:0000313" key="10">
    <source>
        <dbReference type="EMBL" id="QOR72753.1"/>
    </source>
</evidence>
<feature type="transmembrane region" description="Helical" evidence="7">
    <location>
        <begin position="240"/>
        <end position="264"/>
    </location>
</feature>
<dbReference type="NCBIfam" id="TIGR02868">
    <property type="entry name" value="CydC"/>
    <property type="match status" value="1"/>
</dbReference>
<reference evidence="10 11" key="1">
    <citation type="submission" date="2020-10" db="EMBL/GenBank/DDBJ databases">
        <title>Haloactinobacterium sp. RN3S43, a bacterium isolated from saline soil.</title>
        <authorList>
            <person name="Sun J.-Q."/>
        </authorList>
    </citation>
    <scope>NUCLEOTIDE SEQUENCE [LARGE SCALE GENOMIC DNA]</scope>
    <source>
        <strain evidence="10 11">RN3S43</strain>
    </source>
</reference>
<gene>
    <name evidence="10" type="primary">cydC</name>
    <name evidence="10" type="ORF">IM660_12270</name>
</gene>
<evidence type="ECO:0000256" key="7">
    <source>
        <dbReference type="SAM" id="Phobius"/>
    </source>
</evidence>
<evidence type="ECO:0000256" key="4">
    <source>
        <dbReference type="ARBA" id="ARBA00022840"/>
    </source>
</evidence>
<organism evidence="10 11">
    <name type="scientific">Ruania alkalisoli</name>
    <dbReference type="NCBI Taxonomy" id="2779775"/>
    <lineage>
        <taxon>Bacteria</taxon>
        <taxon>Bacillati</taxon>
        <taxon>Actinomycetota</taxon>
        <taxon>Actinomycetes</taxon>
        <taxon>Micrococcales</taxon>
        <taxon>Ruaniaceae</taxon>
        <taxon>Ruania</taxon>
    </lineage>
</organism>
<evidence type="ECO:0000256" key="5">
    <source>
        <dbReference type="ARBA" id="ARBA00022989"/>
    </source>
</evidence>
<dbReference type="PROSITE" id="PS50893">
    <property type="entry name" value="ABC_TRANSPORTER_2"/>
    <property type="match status" value="1"/>
</dbReference>
<evidence type="ECO:0000256" key="3">
    <source>
        <dbReference type="ARBA" id="ARBA00022741"/>
    </source>
</evidence>
<dbReference type="InterPro" id="IPR003439">
    <property type="entry name" value="ABC_transporter-like_ATP-bd"/>
</dbReference>
<dbReference type="PROSITE" id="PS00211">
    <property type="entry name" value="ABC_TRANSPORTER_1"/>
    <property type="match status" value="1"/>
</dbReference>
<keyword evidence="2 7" id="KW-0812">Transmembrane</keyword>
<dbReference type="InterPro" id="IPR017871">
    <property type="entry name" value="ABC_transporter-like_CS"/>
</dbReference>
<dbReference type="SMART" id="SM00382">
    <property type="entry name" value="AAA"/>
    <property type="match status" value="1"/>
</dbReference>
<keyword evidence="11" id="KW-1185">Reference proteome</keyword>
<dbReference type="PANTHER" id="PTHR24221:SF654">
    <property type="entry name" value="ATP-BINDING CASSETTE SUB-FAMILY B MEMBER 6"/>
    <property type="match status" value="1"/>
</dbReference>
<evidence type="ECO:0000259" key="9">
    <source>
        <dbReference type="PROSITE" id="PS50929"/>
    </source>
</evidence>
<dbReference type="PANTHER" id="PTHR24221">
    <property type="entry name" value="ATP-BINDING CASSETTE SUB-FAMILY B"/>
    <property type="match status" value="1"/>
</dbReference>
<feature type="domain" description="ABC transmembrane type-1" evidence="9">
    <location>
        <begin position="19"/>
        <end position="302"/>
    </location>
</feature>
<name>A0A7M1T1H4_9MICO</name>
<accession>A0A7M1T1H4</accession>
<feature type="transmembrane region" description="Helical" evidence="7">
    <location>
        <begin position="276"/>
        <end position="300"/>
    </location>
</feature>
<keyword evidence="5 7" id="KW-1133">Transmembrane helix</keyword>
<dbReference type="InterPro" id="IPR011527">
    <property type="entry name" value="ABC1_TM_dom"/>
</dbReference>
<dbReference type="InterPro" id="IPR036640">
    <property type="entry name" value="ABC1_TM_sf"/>
</dbReference>
<dbReference type="GO" id="GO:0016887">
    <property type="term" value="F:ATP hydrolysis activity"/>
    <property type="evidence" value="ECO:0007669"/>
    <property type="project" value="InterPro"/>
</dbReference>
<comment type="subcellular location">
    <subcellularLocation>
        <location evidence="1">Cell membrane</location>
        <topology evidence="1">Multi-pass membrane protein</topology>
    </subcellularLocation>
</comment>
<dbReference type="GO" id="GO:0034775">
    <property type="term" value="P:glutathione transmembrane transport"/>
    <property type="evidence" value="ECO:0007669"/>
    <property type="project" value="InterPro"/>
</dbReference>
<dbReference type="KEGG" id="halt:IM660_12270"/>